<feature type="compositionally biased region" description="Polar residues" evidence="4">
    <location>
        <begin position="276"/>
        <end position="299"/>
    </location>
</feature>
<gene>
    <name evidence="5" type="ORF">BCY89_06020</name>
</gene>
<dbReference type="GO" id="GO:0009279">
    <property type="term" value="C:cell outer membrane"/>
    <property type="evidence" value="ECO:0007669"/>
    <property type="project" value="UniProtKB-SubCell"/>
</dbReference>
<dbReference type="Pfam" id="PF06078">
    <property type="entry name" value="DUF937"/>
    <property type="match status" value="1"/>
</dbReference>
<sequence>MENQLLKGAKDFFDEEVVAQIGQVLNQDKEGVKQGLNVTIPALFLGLSQHSDSGSGISAILERAKQHFANFDFHELLGSVTKADEPAGDPAVKGENAQGLLGSIFGGGLDTVLSTVAGYLGYDGSSIGKLMNFSLPAIFSSLTNKGQNWDFDRIGHVLEENKTAFAAAVPAGLGLGAFGKLFDGAHFSAPEESATEHAIPADVAKEVDSHKSIPINPANELEAHKEPLSLPRAEESRAAIAGTGSGSGSGGGWWKILIALVVLAALWFLFGKGCSGSKQDGATDTSVNKTTVESDTMKTGSGMVEREQTEVILPNGVRLAAFKGGIEDHLVQFLKSDYKSMGEDSLKNTWFDFDNLNFKTGTAEVLPESQVQLSNLAAILKAFPAANIKIGGYTDKTGNEDFNKKLSLERATAVKDYLSKEQLSKQVIGAEGYGSQFAKYKADAPESDRIMDRHVSISVR</sequence>
<evidence type="ECO:0000256" key="4">
    <source>
        <dbReference type="SAM" id="MobiDB-lite"/>
    </source>
</evidence>
<dbReference type="PANTHER" id="PTHR30329:SF21">
    <property type="entry name" value="LIPOPROTEIN YIAD-RELATED"/>
    <property type="match status" value="1"/>
</dbReference>
<comment type="subcellular location">
    <subcellularLocation>
        <location evidence="1">Cell outer membrane</location>
    </subcellularLocation>
</comment>
<dbReference type="PRINTS" id="PR01021">
    <property type="entry name" value="OMPADOMAIN"/>
</dbReference>
<evidence type="ECO:0000256" key="2">
    <source>
        <dbReference type="ARBA" id="ARBA00023136"/>
    </source>
</evidence>
<dbReference type="InterPro" id="IPR050330">
    <property type="entry name" value="Bact_OuterMem_StrucFunc"/>
</dbReference>
<dbReference type="RefSeq" id="WP_120334290.1">
    <property type="nucleotide sequence ID" value="NZ_CP070350.1"/>
</dbReference>
<dbReference type="AlphaFoldDB" id="A0A420FW81"/>
<evidence type="ECO:0000313" key="5">
    <source>
        <dbReference type="EMBL" id="RKF37202.1"/>
    </source>
</evidence>
<feature type="region of interest" description="Disordered" evidence="4">
    <location>
        <begin position="276"/>
        <end position="300"/>
    </location>
</feature>
<comment type="caution">
    <text evidence="5">The sequence shown here is derived from an EMBL/GenBank/DDBJ whole genome shotgun (WGS) entry which is preliminary data.</text>
</comment>
<proteinExistence type="predicted"/>
<dbReference type="PANTHER" id="PTHR30329">
    <property type="entry name" value="STATOR ELEMENT OF FLAGELLAR MOTOR COMPLEX"/>
    <property type="match status" value="1"/>
</dbReference>
<organism evidence="5 6">
    <name type="scientific">Sphingobacterium siyangense</name>
    <dbReference type="NCBI Taxonomy" id="459529"/>
    <lineage>
        <taxon>Bacteria</taxon>
        <taxon>Pseudomonadati</taxon>
        <taxon>Bacteroidota</taxon>
        <taxon>Sphingobacteriia</taxon>
        <taxon>Sphingobacteriales</taxon>
        <taxon>Sphingobacteriaceae</taxon>
        <taxon>Sphingobacterium</taxon>
    </lineage>
</organism>
<keyword evidence="6" id="KW-1185">Reference proteome</keyword>
<name>A0A420FW81_9SPHI</name>
<dbReference type="InterPro" id="IPR036737">
    <property type="entry name" value="OmpA-like_sf"/>
</dbReference>
<keyword evidence="2" id="KW-0472">Membrane</keyword>
<evidence type="ECO:0000313" key="6">
    <source>
        <dbReference type="Proteomes" id="UP000286402"/>
    </source>
</evidence>
<dbReference type="CDD" id="cd07185">
    <property type="entry name" value="OmpA_C-like"/>
    <property type="match status" value="1"/>
</dbReference>
<protein>
    <submittedName>
        <fullName evidence="5">Uncharacterized protein</fullName>
    </submittedName>
</protein>
<dbReference type="Pfam" id="PF00691">
    <property type="entry name" value="OmpA"/>
    <property type="match status" value="1"/>
</dbReference>
<reference evidence="5 6" key="1">
    <citation type="submission" date="2016-07" db="EMBL/GenBank/DDBJ databases">
        <title>Genome analysis of Sphingobacterium siyangense T12B17.</title>
        <authorList>
            <person name="Xu D."/>
            <person name="Su Y."/>
            <person name="Zheng S."/>
        </authorList>
    </citation>
    <scope>NUCLEOTIDE SEQUENCE [LARGE SCALE GENOMIC DNA]</scope>
    <source>
        <strain evidence="5 6">T12B17</strain>
    </source>
</reference>
<keyword evidence="3" id="KW-0998">Cell outer membrane</keyword>
<dbReference type="InterPro" id="IPR006665">
    <property type="entry name" value="OmpA-like"/>
</dbReference>
<evidence type="ECO:0000256" key="1">
    <source>
        <dbReference type="ARBA" id="ARBA00004442"/>
    </source>
</evidence>
<dbReference type="PROSITE" id="PS51123">
    <property type="entry name" value="OMPA_2"/>
    <property type="match status" value="1"/>
</dbReference>
<accession>A0A420FW81</accession>
<dbReference type="Gene3D" id="3.30.1330.60">
    <property type="entry name" value="OmpA-like domain"/>
    <property type="match status" value="1"/>
</dbReference>
<dbReference type="EMBL" id="MCAQ01000012">
    <property type="protein sequence ID" value="RKF37202.1"/>
    <property type="molecule type" value="Genomic_DNA"/>
</dbReference>
<dbReference type="InterPro" id="IPR009282">
    <property type="entry name" value="DUF937"/>
</dbReference>
<evidence type="ECO:0000256" key="3">
    <source>
        <dbReference type="ARBA" id="ARBA00023237"/>
    </source>
</evidence>
<dbReference type="SUPFAM" id="SSF103088">
    <property type="entry name" value="OmpA-like"/>
    <property type="match status" value="1"/>
</dbReference>
<dbReference type="InterPro" id="IPR006664">
    <property type="entry name" value="OMP_bac"/>
</dbReference>
<dbReference type="Proteomes" id="UP000286402">
    <property type="component" value="Unassembled WGS sequence"/>
</dbReference>